<dbReference type="AlphaFoldDB" id="A0A3Q0JBW0"/>
<feature type="compositionally biased region" description="Low complexity" evidence="1">
    <location>
        <begin position="1"/>
        <end position="47"/>
    </location>
</feature>
<dbReference type="RefSeq" id="XP_026684210.1">
    <property type="nucleotide sequence ID" value="XM_026828409.1"/>
</dbReference>
<sequence>MNPESNNISSSSAEEVSTSNNAQANVVSSNTQQQPQGPTSTSSVQPQVANHPSSLFGVIRGKVVQPFKTRTKLINNPGLVPPILPVIPVSTFPKGPPVSKFKYVKPGLDKTKVQNTAATLVNKKLPSDENQPKSAEVNTSAANNVTKPPPKPLSELGKYRRGGGEISMEIK</sequence>
<evidence type="ECO:0000256" key="1">
    <source>
        <dbReference type="SAM" id="MobiDB-lite"/>
    </source>
</evidence>
<dbReference type="KEGG" id="dci:113470173"/>
<keyword evidence="2" id="KW-1185">Reference proteome</keyword>
<evidence type="ECO:0000313" key="3">
    <source>
        <dbReference type="RefSeq" id="XP_026684210.1"/>
    </source>
</evidence>
<name>A0A3Q0JBW0_DIACI</name>
<accession>A0A3Q0JBW0</accession>
<dbReference type="GeneID" id="113470173"/>
<dbReference type="PaxDb" id="121845-A0A3Q0JBW0"/>
<gene>
    <name evidence="3" type="primary">LOC113470173</name>
</gene>
<feature type="region of interest" description="Disordered" evidence="1">
    <location>
        <begin position="123"/>
        <end position="171"/>
    </location>
</feature>
<feature type="region of interest" description="Disordered" evidence="1">
    <location>
        <begin position="1"/>
        <end position="53"/>
    </location>
</feature>
<feature type="compositionally biased region" description="Polar residues" evidence="1">
    <location>
        <begin position="132"/>
        <end position="146"/>
    </location>
</feature>
<evidence type="ECO:0000313" key="2">
    <source>
        <dbReference type="Proteomes" id="UP000079169"/>
    </source>
</evidence>
<dbReference type="Proteomes" id="UP000079169">
    <property type="component" value="Unplaced"/>
</dbReference>
<protein>
    <submittedName>
        <fullName evidence="3">Uncharacterized protein LOC113470173</fullName>
    </submittedName>
</protein>
<organism evidence="2 3">
    <name type="scientific">Diaphorina citri</name>
    <name type="common">Asian citrus psyllid</name>
    <dbReference type="NCBI Taxonomy" id="121845"/>
    <lineage>
        <taxon>Eukaryota</taxon>
        <taxon>Metazoa</taxon>
        <taxon>Ecdysozoa</taxon>
        <taxon>Arthropoda</taxon>
        <taxon>Hexapoda</taxon>
        <taxon>Insecta</taxon>
        <taxon>Pterygota</taxon>
        <taxon>Neoptera</taxon>
        <taxon>Paraneoptera</taxon>
        <taxon>Hemiptera</taxon>
        <taxon>Sternorrhyncha</taxon>
        <taxon>Psylloidea</taxon>
        <taxon>Psyllidae</taxon>
        <taxon>Diaphorininae</taxon>
        <taxon>Diaphorina</taxon>
    </lineage>
</organism>
<reference evidence="3" key="1">
    <citation type="submission" date="2025-08" db="UniProtKB">
        <authorList>
            <consortium name="RefSeq"/>
        </authorList>
    </citation>
    <scope>IDENTIFICATION</scope>
</reference>
<proteinExistence type="predicted"/>